<sequence length="118" mass="13091">MLPLNPSYYQQPLMTPSSPAHHSHPYIYHKPSSLATRTLVTGQKPVHEKPVNHYEHAVQAAGQSQPKNETTGATPTGNADSPGLGRQQSWNMQDRKRDHHTSMLADKPNEHGYSSTSK</sequence>
<dbReference type="KEGG" id="ffu:CLAFUR5_03573"/>
<keyword evidence="3" id="KW-1185">Reference proteome</keyword>
<evidence type="ECO:0000313" key="3">
    <source>
        <dbReference type="Proteomes" id="UP000756132"/>
    </source>
</evidence>
<dbReference type="Proteomes" id="UP000756132">
    <property type="component" value="Chromosome 2"/>
</dbReference>
<evidence type="ECO:0000313" key="2">
    <source>
        <dbReference type="EMBL" id="UJO14152.1"/>
    </source>
</evidence>
<gene>
    <name evidence="2" type="ORF">CLAFUR5_03573</name>
</gene>
<organism evidence="2 3">
    <name type="scientific">Passalora fulva</name>
    <name type="common">Tomato leaf mold</name>
    <name type="synonym">Cladosporium fulvum</name>
    <dbReference type="NCBI Taxonomy" id="5499"/>
    <lineage>
        <taxon>Eukaryota</taxon>
        <taxon>Fungi</taxon>
        <taxon>Dikarya</taxon>
        <taxon>Ascomycota</taxon>
        <taxon>Pezizomycotina</taxon>
        <taxon>Dothideomycetes</taxon>
        <taxon>Dothideomycetidae</taxon>
        <taxon>Mycosphaerellales</taxon>
        <taxon>Mycosphaerellaceae</taxon>
        <taxon>Fulvia</taxon>
    </lineage>
</organism>
<feature type="compositionally biased region" description="Polar residues" evidence="1">
    <location>
        <begin position="61"/>
        <end position="79"/>
    </location>
</feature>
<feature type="compositionally biased region" description="Polar residues" evidence="1">
    <location>
        <begin position="7"/>
        <end position="20"/>
    </location>
</feature>
<protein>
    <submittedName>
        <fullName evidence="2">Uncharacterized protein</fullName>
    </submittedName>
</protein>
<proteinExistence type="predicted"/>
<dbReference type="OrthoDB" id="3643646at2759"/>
<dbReference type="AlphaFoldDB" id="A0A9Q8LB29"/>
<feature type="compositionally biased region" description="Basic and acidic residues" evidence="1">
    <location>
        <begin position="45"/>
        <end position="56"/>
    </location>
</feature>
<evidence type="ECO:0000256" key="1">
    <source>
        <dbReference type="SAM" id="MobiDB-lite"/>
    </source>
</evidence>
<feature type="region of interest" description="Disordered" evidence="1">
    <location>
        <begin position="1"/>
        <end position="29"/>
    </location>
</feature>
<reference evidence="2" key="1">
    <citation type="submission" date="2021-12" db="EMBL/GenBank/DDBJ databases">
        <authorList>
            <person name="Zaccaron A."/>
            <person name="Stergiopoulos I."/>
        </authorList>
    </citation>
    <scope>NUCLEOTIDE SEQUENCE</scope>
    <source>
        <strain evidence="2">Race5_Kim</strain>
    </source>
</reference>
<reference evidence="2" key="2">
    <citation type="journal article" date="2022" name="Microb. Genom.">
        <title>A chromosome-scale genome assembly of the tomato pathogen Cladosporium fulvum reveals a compartmentalized genome architecture and the presence of a dispensable chromosome.</title>
        <authorList>
            <person name="Zaccaron A.Z."/>
            <person name="Chen L.H."/>
            <person name="Samaras A."/>
            <person name="Stergiopoulos I."/>
        </authorList>
    </citation>
    <scope>NUCLEOTIDE SEQUENCE</scope>
    <source>
        <strain evidence="2">Race5_Kim</strain>
    </source>
</reference>
<feature type="region of interest" description="Disordered" evidence="1">
    <location>
        <begin position="42"/>
        <end position="118"/>
    </location>
</feature>
<accession>A0A9Q8LB29</accession>
<dbReference type="RefSeq" id="XP_047758518.1">
    <property type="nucleotide sequence ID" value="XM_047902721.1"/>
</dbReference>
<dbReference type="GeneID" id="71983451"/>
<dbReference type="EMBL" id="CP090164">
    <property type="protein sequence ID" value="UJO14152.1"/>
    <property type="molecule type" value="Genomic_DNA"/>
</dbReference>
<name>A0A9Q8LB29_PASFU</name>